<keyword evidence="1" id="KW-0812">Transmembrane</keyword>
<keyword evidence="3" id="KW-1185">Reference proteome</keyword>
<sequence>MPVFNLSHIPAAAPPPGVIPNFVNPPSQANMPRIFTYVTLPLMILFLALRIYARAVIMHRIGLDDYLSLLASATFIVYTILLFTTLDNPGGPHMWDVPVSKITVYYVRGSAHLTTATQITHFKYAWL</sequence>
<evidence type="ECO:0000256" key="1">
    <source>
        <dbReference type="SAM" id="Phobius"/>
    </source>
</evidence>
<feature type="transmembrane region" description="Helical" evidence="1">
    <location>
        <begin position="34"/>
        <end position="53"/>
    </location>
</feature>
<dbReference type="Proteomes" id="UP001600888">
    <property type="component" value="Unassembled WGS sequence"/>
</dbReference>
<comment type="caution">
    <text evidence="2">The sequence shown here is derived from an EMBL/GenBank/DDBJ whole genome shotgun (WGS) entry which is preliminary data.</text>
</comment>
<keyword evidence="1" id="KW-1133">Transmembrane helix</keyword>
<protein>
    <recommendedName>
        <fullName evidence="4">Integral membrane protein</fullName>
    </recommendedName>
</protein>
<organism evidence="2 3">
    <name type="scientific">Diaporthe vaccinii</name>
    <dbReference type="NCBI Taxonomy" id="105482"/>
    <lineage>
        <taxon>Eukaryota</taxon>
        <taxon>Fungi</taxon>
        <taxon>Dikarya</taxon>
        <taxon>Ascomycota</taxon>
        <taxon>Pezizomycotina</taxon>
        <taxon>Sordariomycetes</taxon>
        <taxon>Sordariomycetidae</taxon>
        <taxon>Diaporthales</taxon>
        <taxon>Diaporthaceae</taxon>
        <taxon>Diaporthe</taxon>
        <taxon>Diaporthe eres species complex</taxon>
    </lineage>
</organism>
<evidence type="ECO:0008006" key="4">
    <source>
        <dbReference type="Google" id="ProtNLM"/>
    </source>
</evidence>
<evidence type="ECO:0000313" key="2">
    <source>
        <dbReference type="EMBL" id="KAL2289558.1"/>
    </source>
</evidence>
<reference evidence="2 3" key="1">
    <citation type="submission" date="2024-03" db="EMBL/GenBank/DDBJ databases">
        <title>A high-quality draft genome sequence of Diaporthe vaccinii, a causative agent of upright dieback and viscid rot disease in cranberry plants.</title>
        <authorList>
            <person name="Sarrasin M."/>
            <person name="Lang B.F."/>
            <person name="Burger G."/>
        </authorList>
    </citation>
    <scope>NUCLEOTIDE SEQUENCE [LARGE SCALE GENOMIC DNA]</scope>
    <source>
        <strain evidence="2 3">IS7</strain>
    </source>
</reference>
<feature type="transmembrane region" description="Helical" evidence="1">
    <location>
        <begin position="65"/>
        <end position="86"/>
    </location>
</feature>
<proteinExistence type="predicted"/>
<gene>
    <name evidence="2" type="ORF">FJTKL_01820</name>
</gene>
<evidence type="ECO:0000313" key="3">
    <source>
        <dbReference type="Proteomes" id="UP001600888"/>
    </source>
</evidence>
<accession>A0ABR4F4E3</accession>
<name>A0ABR4F4E3_9PEZI</name>
<keyword evidence="1" id="KW-0472">Membrane</keyword>
<dbReference type="EMBL" id="JBAWTH010000012">
    <property type="protein sequence ID" value="KAL2289558.1"/>
    <property type="molecule type" value="Genomic_DNA"/>
</dbReference>